<accession>L0AUF4</accession>
<dbReference type="KEGG" id="beq:BEWA_021080"/>
<dbReference type="SMART" id="SM01296">
    <property type="entry name" value="N2227"/>
    <property type="match status" value="1"/>
</dbReference>
<dbReference type="GeneID" id="15807317"/>
<dbReference type="RefSeq" id="XP_004828928.1">
    <property type="nucleotide sequence ID" value="XM_004828871.1"/>
</dbReference>
<dbReference type="EC" id="2.1.1.22" evidence="2"/>
<dbReference type="AlphaFoldDB" id="L0AUF4"/>
<dbReference type="OrthoDB" id="978at2759"/>
<dbReference type="EMBL" id="CP001669">
    <property type="protein sequence ID" value="AFZ79262.1"/>
    <property type="molecule type" value="Genomic_DNA"/>
</dbReference>
<dbReference type="PANTHER" id="PTHR12303">
    <property type="entry name" value="CARNOSINE N-METHYLTRANSFERASE"/>
    <property type="match status" value="1"/>
</dbReference>
<dbReference type="PANTHER" id="PTHR12303:SF6">
    <property type="entry name" value="CARNOSINE N-METHYLTRANSFERASE"/>
    <property type="match status" value="1"/>
</dbReference>
<keyword evidence="5" id="KW-0949">S-adenosyl-L-methionine</keyword>
<proteinExistence type="inferred from homology"/>
<dbReference type="Proteomes" id="UP000031512">
    <property type="component" value="Chromosome 1"/>
</dbReference>
<dbReference type="GO" id="GO:0032259">
    <property type="term" value="P:methylation"/>
    <property type="evidence" value="ECO:0007669"/>
    <property type="project" value="UniProtKB-KW"/>
</dbReference>
<dbReference type="VEuPathDB" id="PiroplasmaDB:BEWA_021080"/>
<evidence type="ECO:0000313" key="7">
    <source>
        <dbReference type="Proteomes" id="UP000031512"/>
    </source>
</evidence>
<dbReference type="SUPFAM" id="SSF53335">
    <property type="entry name" value="S-adenosyl-L-methionine-dependent methyltransferases"/>
    <property type="match status" value="1"/>
</dbReference>
<evidence type="ECO:0000256" key="5">
    <source>
        <dbReference type="ARBA" id="ARBA00022691"/>
    </source>
</evidence>
<reference evidence="6 7" key="1">
    <citation type="journal article" date="2012" name="BMC Genomics">
        <title>Comparative genomic analysis and phylogenetic position of Theileria equi.</title>
        <authorList>
            <person name="Kappmeyer L.S."/>
            <person name="Thiagarajan M."/>
            <person name="Herndon D.R."/>
            <person name="Ramsay J.D."/>
            <person name="Caler E."/>
            <person name="Djikeng A."/>
            <person name="Gillespie J.J."/>
            <person name="Lau A.O."/>
            <person name="Roalson E.H."/>
            <person name="Silva J.C."/>
            <person name="Silva M.G."/>
            <person name="Suarez C.E."/>
            <person name="Ueti M.W."/>
            <person name="Nene V.M."/>
            <person name="Mealey R.H."/>
            <person name="Knowles D.P."/>
            <person name="Brayton K.A."/>
        </authorList>
    </citation>
    <scope>NUCLEOTIDE SEQUENCE [LARGE SCALE GENOMIC DNA]</scope>
    <source>
        <strain evidence="6 7">WA</strain>
    </source>
</reference>
<dbReference type="InterPro" id="IPR029063">
    <property type="entry name" value="SAM-dependent_MTases_sf"/>
</dbReference>
<evidence type="ECO:0000256" key="2">
    <source>
        <dbReference type="ARBA" id="ARBA00012003"/>
    </source>
</evidence>
<organism evidence="6 7">
    <name type="scientific">Theileria equi strain WA</name>
    <dbReference type="NCBI Taxonomy" id="1537102"/>
    <lineage>
        <taxon>Eukaryota</taxon>
        <taxon>Sar</taxon>
        <taxon>Alveolata</taxon>
        <taxon>Apicomplexa</taxon>
        <taxon>Aconoidasida</taxon>
        <taxon>Piroplasmida</taxon>
        <taxon>Theileriidae</taxon>
        <taxon>Theileria</taxon>
    </lineage>
</organism>
<keyword evidence="4" id="KW-0808">Transferase</keyword>
<dbReference type="InterPro" id="IPR012901">
    <property type="entry name" value="CARME"/>
</dbReference>
<keyword evidence="3" id="KW-0489">Methyltransferase</keyword>
<evidence type="ECO:0000256" key="4">
    <source>
        <dbReference type="ARBA" id="ARBA00022679"/>
    </source>
</evidence>
<dbReference type="Pfam" id="PF07942">
    <property type="entry name" value="CARME"/>
    <property type="match status" value="1"/>
</dbReference>
<dbReference type="GO" id="GO:0030735">
    <property type="term" value="F:carnosine N-methyltransferase activity"/>
    <property type="evidence" value="ECO:0007669"/>
    <property type="project" value="UniProtKB-EC"/>
</dbReference>
<comment type="similarity">
    <text evidence="1">Belongs to the carnosine N-methyltransferase family.</text>
</comment>
<keyword evidence="7" id="KW-1185">Reference proteome</keyword>
<evidence type="ECO:0000256" key="1">
    <source>
        <dbReference type="ARBA" id="ARBA00010086"/>
    </source>
</evidence>
<sequence length="404" mass="46932">MEDISEAEKQEFQHFINIIYSYMTYKRDGSVDVERIYRSFDLLSKDDKELLKESPARRTFQILQALMLNQQFISLMLSSIVDVDEGQNSRPIESNNYTESMEDILKRLRYIVKNSSFCRIPQEVEDPEIQPTTDPVVLQRNMNWVRTTLRQFVRDWSEEGAQERNQCFEPLLDALKRRVPIVDKSKRPKVLCPGSGLGRLPFEVLNLGYASQGNEFSYFMLIGSFFIINHSIKPKSLKIYPYCLDTSNRMTFKDQLQPVAIPDVSPADSNFEGHDFSMCAGEFTEVYENIHEEFDAVLTSFFLDTAKNVITYVRTIAKITKKGGLWANIGPLLYHYADISHNSIELPWDELESIISKWFKIENLCWKDANYTSNPSSMMKTQYKCVYFEAIRSDVEVIGRSNIF</sequence>
<name>L0AUF4_THEEQ</name>
<protein>
    <recommendedName>
        <fullName evidence="2">carnosine N-methyltransferase</fullName>
        <ecNumber evidence="2">2.1.1.22</ecNumber>
    </recommendedName>
</protein>
<gene>
    <name evidence="6" type="ORF">BEWA_021080</name>
</gene>
<evidence type="ECO:0000256" key="3">
    <source>
        <dbReference type="ARBA" id="ARBA00022603"/>
    </source>
</evidence>
<evidence type="ECO:0000313" key="6">
    <source>
        <dbReference type="EMBL" id="AFZ79262.1"/>
    </source>
</evidence>
<dbReference type="eggNOG" id="KOG2798">
    <property type="taxonomic scope" value="Eukaryota"/>
</dbReference>